<dbReference type="InParanoid" id="B0XGS7"/>
<dbReference type="VEuPathDB" id="VectorBase:CPIJ018513"/>
<dbReference type="KEGG" id="cqu:CpipJ_CPIJ018513"/>
<proteinExistence type="predicted"/>
<keyword evidence="1" id="KW-0687">Ribonucleoprotein</keyword>
<dbReference type="GO" id="GO:0005840">
    <property type="term" value="C:ribosome"/>
    <property type="evidence" value="ECO:0007669"/>
    <property type="project" value="UniProtKB-KW"/>
</dbReference>
<gene>
    <name evidence="2" type="primary">6052611</name>
    <name evidence="1" type="ORF">CpipJ_CPIJ018513</name>
</gene>
<dbReference type="STRING" id="7176.B0XGS7"/>
<evidence type="ECO:0000313" key="2">
    <source>
        <dbReference type="EnsemblMetazoa" id="CPIJ018513-PA"/>
    </source>
</evidence>
<reference evidence="1" key="1">
    <citation type="submission" date="2007-03" db="EMBL/GenBank/DDBJ databases">
        <title>Annotation of Culex pipiens quinquefasciatus.</title>
        <authorList>
            <consortium name="The Broad Institute Genome Sequencing Platform"/>
            <person name="Atkinson P.W."/>
            <person name="Hemingway J."/>
            <person name="Christensen B.M."/>
            <person name="Higgs S."/>
            <person name="Kodira C."/>
            <person name="Hannick L."/>
            <person name="Megy K."/>
            <person name="O'Leary S."/>
            <person name="Pearson M."/>
            <person name="Haas B.J."/>
            <person name="Mauceli E."/>
            <person name="Wortman J.R."/>
            <person name="Lee N.H."/>
            <person name="Guigo R."/>
            <person name="Stanke M."/>
            <person name="Alvarado L."/>
            <person name="Amedeo P."/>
            <person name="Antoine C.H."/>
            <person name="Arensburger P."/>
            <person name="Bidwell S.L."/>
            <person name="Crawford M."/>
            <person name="Camaro F."/>
            <person name="Devon K."/>
            <person name="Engels R."/>
            <person name="Hammond M."/>
            <person name="Howarth C."/>
            <person name="Koehrsen M."/>
            <person name="Lawson D."/>
            <person name="Montgomery P."/>
            <person name="Nene V."/>
            <person name="Nusbaum C."/>
            <person name="Puiu D."/>
            <person name="Romero-Severson J."/>
            <person name="Severson D.W."/>
            <person name="Shumway M."/>
            <person name="Sisk P."/>
            <person name="Stolte C."/>
            <person name="Zeng Q."/>
            <person name="Eisenstadt E."/>
            <person name="Fraser-Liggett C."/>
            <person name="Strausberg R."/>
            <person name="Galagan J."/>
            <person name="Birren B."/>
            <person name="Collins F.H."/>
        </authorList>
    </citation>
    <scope>NUCLEOTIDE SEQUENCE [LARGE SCALE GENOMIC DNA]</scope>
    <source>
        <strain evidence="1">JHB</strain>
    </source>
</reference>
<sequence>MARPESLYRQMQAVKLFRRRHNLLRKVKYTKKYAPWSVRWWRRRARLRRPETSTIRPSRRLLLSCVYVVARSFA</sequence>
<keyword evidence="3" id="KW-1185">Reference proteome</keyword>
<organism>
    <name type="scientific">Culex quinquefasciatus</name>
    <name type="common">Southern house mosquito</name>
    <name type="synonym">Culex pungens</name>
    <dbReference type="NCBI Taxonomy" id="7176"/>
    <lineage>
        <taxon>Eukaryota</taxon>
        <taxon>Metazoa</taxon>
        <taxon>Ecdysozoa</taxon>
        <taxon>Arthropoda</taxon>
        <taxon>Hexapoda</taxon>
        <taxon>Insecta</taxon>
        <taxon>Pterygota</taxon>
        <taxon>Neoptera</taxon>
        <taxon>Endopterygota</taxon>
        <taxon>Diptera</taxon>
        <taxon>Nematocera</taxon>
        <taxon>Culicoidea</taxon>
        <taxon>Culicidae</taxon>
        <taxon>Culicinae</taxon>
        <taxon>Culicini</taxon>
        <taxon>Culex</taxon>
        <taxon>Culex</taxon>
    </lineage>
</organism>
<reference evidence="2" key="2">
    <citation type="submission" date="2021-02" db="UniProtKB">
        <authorList>
            <consortium name="EnsemblMetazoa"/>
        </authorList>
    </citation>
    <scope>IDENTIFICATION</scope>
    <source>
        <strain evidence="2">JHB</strain>
    </source>
</reference>
<name>B0XGS7_CULQU</name>
<protein>
    <submittedName>
        <fullName evidence="1">Ribosomal protein L7</fullName>
    </submittedName>
</protein>
<accession>B0XGS7</accession>
<dbReference type="EnsemblMetazoa" id="CPIJ018513-RA">
    <property type="protein sequence ID" value="CPIJ018513-PA"/>
    <property type="gene ID" value="CPIJ018513"/>
</dbReference>
<dbReference type="AlphaFoldDB" id="B0XGS7"/>
<evidence type="ECO:0000313" key="3">
    <source>
        <dbReference type="Proteomes" id="UP000002320"/>
    </source>
</evidence>
<evidence type="ECO:0000313" key="1">
    <source>
        <dbReference type="EMBL" id="EDS27800.1"/>
    </source>
</evidence>
<keyword evidence="1" id="KW-0689">Ribosomal protein</keyword>
<dbReference type="HOGENOM" id="CLU_2690267_0_0_1"/>
<dbReference type="Proteomes" id="UP000002320">
    <property type="component" value="Unassembled WGS sequence"/>
</dbReference>
<dbReference type="EMBL" id="DS233060">
    <property type="protein sequence ID" value="EDS27800.1"/>
    <property type="molecule type" value="Genomic_DNA"/>
</dbReference>